<organism evidence="1 2">
    <name type="scientific">Striga asiatica</name>
    <name type="common">Asiatic witchweed</name>
    <name type="synonym">Buchnera asiatica</name>
    <dbReference type="NCBI Taxonomy" id="4170"/>
    <lineage>
        <taxon>Eukaryota</taxon>
        <taxon>Viridiplantae</taxon>
        <taxon>Streptophyta</taxon>
        <taxon>Embryophyta</taxon>
        <taxon>Tracheophyta</taxon>
        <taxon>Spermatophyta</taxon>
        <taxon>Magnoliopsida</taxon>
        <taxon>eudicotyledons</taxon>
        <taxon>Gunneridae</taxon>
        <taxon>Pentapetalae</taxon>
        <taxon>asterids</taxon>
        <taxon>lamiids</taxon>
        <taxon>Lamiales</taxon>
        <taxon>Orobanchaceae</taxon>
        <taxon>Buchnereae</taxon>
        <taxon>Striga</taxon>
    </lineage>
</organism>
<dbReference type="EMBL" id="BKCP01005461">
    <property type="protein sequence ID" value="GER38199.1"/>
    <property type="molecule type" value="Genomic_DNA"/>
</dbReference>
<protein>
    <submittedName>
        <fullName evidence="1">Sex-determining region Y protein</fullName>
    </submittedName>
</protein>
<accession>A0A5A7PZ72</accession>
<evidence type="ECO:0000313" key="1">
    <source>
        <dbReference type="EMBL" id="GER38199.1"/>
    </source>
</evidence>
<proteinExistence type="predicted"/>
<dbReference type="AlphaFoldDB" id="A0A5A7PZ72"/>
<comment type="caution">
    <text evidence="1">The sequence shown here is derived from an EMBL/GenBank/DDBJ whole genome shotgun (WGS) entry which is preliminary data.</text>
</comment>
<name>A0A5A7PZ72_STRAF</name>
<keyword evidence="2" id="KW-1185">Reference proteome</keyword>
<dbReference type="Proteomes" id="UP000325081">
    <property type="component" value="Unassembled WGS sequence"/>
</dbReference>
<reference evidence="2" key="1">
    <citation type="journal article" date="2019" name="Curr. Biol.">
        <title>Genome Sequence of Striga asiatica Provides Insight into the Evolution of Plant Parasitism.</title>
        <authorList>
            <person name="Yoshida S."/>
            <person name="Kim S."/>
            <person name="Wafula E.K."/>
            <person name="Tanskanen J."/>
            <person name="Kim Y.M."/>
            <person name="Honaas L."/>
            <person name="Yang Z."/>
            <person name="Spallek T."/>
            <person name="Conn C.E."/>
            <person name="Ichihashi Y."/>
            <person name="Cheong K."/>
            <person name="Cui S."/>
            <person name="Der J.P."/>
            <person name="Gundlach H."/>
            <person name="Jiao Y."/>
            <person name="Hori C."/>
            <person name="Ishida J.K."/>
            <person name="Kasahara H."/>
            <person name="Kiba T."/>
            <person name="Kim M.S."/>
            <person name="Koo N."/>
            <person name="Laohavisit A."/>
            <person name="Lee Y.H."/>
            <person name="Lumba S."/>
            <person name="McCourt P."/>
            <person name="Mortimer J.C."/>
            <person name="Mutuku J.M."/>
            <person name="Nomura T."/>
            <person name="Sasaki-Sekimoto Y."/>
            <person name="Seto Y."/>
            <person name="Wang Y."/>
            <person name="Wakatake T."/>
            <person name="Sakakibara H."/>
            <person name="Demura T."/>
            <person name="Yamaguchi S."/>
            <person name="Yoneyama K."/>
            <person name="Manabe R.I."/>
            <person name="Nelson D.C."/>
            <person name="Schulman A.H."/>
            <person name="Timko M.P."/>
            <person name="dePamphilis C.W."/>
            <person name="Choi D."/>
            <person name="Shirasu K."/>
        </authorList>
    </citation>
    <scope>NUCLEOTIDE SEQUENCE [LARGE SCALE GENOMIC DNA]</scope>
    <source>
        <strain evidence="2">cv. UVA1</strain>
    </source>
</reference>
<evidence type="ECO:0000313" key="2">
    <source>
        <dbReference type="Proteomes" id="UP000325081"/>
    </source>
</evidence>
<gene>
    <name evidence="1" type="ORF">STAS_14650</name>
</gene>
<sequence length="104" mass="12046">MGKRANERQLIRPSKSASGKLLKERKVRGILQANLLSAGRVNPVWSIRPIVRARTGYLKTYSWRTHLRLTQELRVVYCRRKDRQPILAKKSPPLLKSRGTWTAL</sequence>